<name>A0ABQ4JGK3_9ACTN</name>
<protein>
    <submittedName>
        <fullName evidence="2">Uncharacterized protein</fullName>
    </submittedName>
</protein>
<keyword evidence="3" id="KW-1185">Reference proteome</keyword>
<comment type="caution">
    <text evidence="2">The sequence shown here is derived from an EMBL/GenBank/DDBJ whole genome shotgun (WGS) entry which is preliminary data.</text>
</comment>
<sequence>MRLSGSAWSTSPASPTAGVEPAATGAASGALTPERAAALLVRQAGEAFVRPDPGAVQRLVRLCGHLPPVVGLAAALLRADSTRTVTTVADDLDSARDRFPGLTGEALAVAAAFDLSYRDLPVSRRRLLRYLGLHPGPDFDVPAAAALGNLTLLHARRSLADLRERHLLIESGARYRFPDLIAEHVHRLAVAEPAVVRDAALGRLHDRDRRARARRGKGESAANRH</sequence>
<feature type="region of interest" description="Disordered" evidence="1">
    <location>
        <begin position="1"/>
        <end position="27"/>
    </location>
</feature>
<dbReference type="Proteomes" id="UP000653076">
    <property type="component" value="Unassembled WGS sequence"/>
</dbReference>
<evidence type="ECO:0000313" key="3">
    <source>
        <dbReference type="Proteomes" id="UP000653076"/>
    </source>
</evidence>
<feature type="compositionally biased region" description="Low complexity" evidence="1">
    <location>
        <begin position="1"/>
        <end position="18"/>
    </location>
</feature>
<evidence type="ECO:0000313" key="2">
    <source>
        <dbReference type="EMBL" id="GIJ29716.1"/>
    </source>
</evidence>
<dbReference type="RefSeq" id="WP_204037174.1">
    <property type="nucleotide sequence ID" value="NZ_BOPC01000081.1"/>
</dbReference>
<accession>A0ABQ4JGK3</accession>
<gene>
    <name evidence="2" type="ORF">Vqi01_48780</name>
</gene>
<organism evidence="2 3">
    <name type="scientific">Micromonospora qiuiae</name>
    <dbReference type="NCBI Taxonomy" id="502268"/>
    <lineage>
        <taxon>Bacteria</taxon>
        <taxon>Bacillati</taxon>
        <taxon>Actinomycetota</taxon>
        <taxon>Actinomycetes</taxon>
        <taxon>Micromonosporales</taxon>
        <taxon>Micromonosporaceae</taxon>
        <taxon>Micromonospora</taxon>
    </lineage>
</organism>
<proteinExistence type="predicted"/>
<evidence type="ECO:0000256" key="1">
    <source>
        <dbReference type="SAM" id="MobiDB-lite"/>
    </source>
</evidence>
<dbReference type="EMBL" id="BOPC01000081">
    <property type="protein sequence ID" value="GIJ29716.1"/>
    <property type="molecule type" value="Genomic_DNA"/>
</dbReference>
<reference evidence="2 3" key="1">
    <citation type="submission" date="2021-01" db="EMBL/GenBank/DDBJ databases">
        <title>Whole genome shotgun sequence of Verrucosispora qiuiae NBRC 106684.</title>
        <authorList>
            <person name="Komaki H."/>
            <person name="Tamura T."/>
        </authorList>
    </citation>
    <scope>NUCLEOTIDE SEQUENCE [LARGE SCALE GENOMIC DNA]</scope>
    <source>
        <strain evidence="2 3">NBRC 106684</strain>
    </source>
</reference>